<evidence type="ECO:0000259" key="13">
    <source>
        <dbReference type="PROSITE" id="PS50011"/>
    </source>
</evidence>
<accession>A0A9X0CY05</accession>
<evidence type="ECO:0000256" key="12">
    <source>
        <dbReference type="SAM" id="SignalP"/>
    </source>
</evidence>
<feature type="domain" description="Fibronectin type-III" evidence="14">
    <location>
        <begin position="236"/>
        <end position="330"/>
    </location>
</feature>
<evidence type="ECO:0000256" key="8">
    <source>
        <dbReference type="ARBA" id="ARBA00023136"/>
    </source>
</evidence>
<dbReference type="EMBL" id="MU826356">
    <property type="protein sequence ID" value="KAJ7379721.1"/>
    <property type="molecule type" value="Genomic_DNA"/>
</dbReference>
<dbReference type="Gene3D" id="3.30.200.20">
    <property type="entry name" value="Phosphorylase Kinase, domain 1"/>
    <property type="match status" value="1"/>
</dbReference>
<dbReference type="SMART" id="SM00219">
    <property type="entry name" value="TyrKc"/>
    <property type="match status" value="1"/>
</dbReference>
<name>A0A9X0CY05_9CNID</name>
<keyword evidence="10" id="KW-0325">Glycoprotein</keyword>
<comment type="caution">
    <text evidence="15">The sequence shown here is derived from an EMBL/GenBank/DDBJ whole genome shotgun (WGS) entry which is preliminary data.</text>
</comment>
<feature type="domain" description="Fibronectin type-III" evidence="14">
    <location>
        <begin position="331"/>
        <end position="430"/>
    </location>
</feature>
<dbReference type="PROSITE" id="PS51257">
    <property type="entry name" value="PROKAR_LIPOPROTEIN"/>
    <property type="match status" value="1"/>
</dbReference>
<evidence type="ECO:0000256" key="2">
    <source>
        <dbReference type="ARBA" id="ARBA00011902"/>
    </source>
</evidence>
<dbReference type="InterPro" id="IPR000719">
    <property type="entry name" value="Prot_kinase_dom"/>
</dbReference>
<dbReference type="InterPro" id="IPR036116">
    <property type="entry name" value="FN3_sf"/>
</dbReference>
<dbReference type="SUPFAM" id="SSF56112">
    <property type="entry name" value="Protein kinase-like (PK-like)"/>
    <property type="match status" value="1"/>
</dbReference>
<keyword evidence="12" id="KW-0732">Signal</keyword>
<dbReference type="PANTHER" id="PTHR24416">
    <property type="entry name" value="TYROSINE-PROTEIN KINASE RECEPTOR"/>
    <property type="match status" value="1"/>
</dbReference>
<keyword evidence="7" id="KW-1133">Transmembrane helix</keyword>
<dbReference type="Gene3D" id="2.60.120.200">
    <property type="match status" value="1"/>
</dbReference>
<dbReference type="GO" id="GO:0043235">
    <property type="term" value="C:receptor complex"/>
    <property type="evidence" value="ECO:0007669"/>
    <property type="project" value="TreeGrafter"/>
</dbReference>
<evidence type="ECO:0000256" key="7">
    <source>
        <dbReference type="ARBA" id="ARBA00022989"/>
    </source>
</evidence>
<evidence type="ECO:0000256" key="11">
    <source>
        <dbReference type="SAM" id="MobiDB-lite"/>
    </source>
</evidence>
<dbReference type="PANTHER" id="PTHR24416:SF583">
    <property type="entry name" value="RECEPTOR PROTEIN-TYROSINE KINASE"/>
    <property type="match status" value="1"/>
</dbReference>
<dbReference type="EC" id="2.7.10.1" evidence="2"/>
<dbReference type="PROSITE" id="PS00109">
    <property type="entry name" value="PROTEIN_KINASE_TYR"/>
    <property type="match status" value="1"/>
</dbReference>
<protein>
    <recommendedName>
        <fullName evidence="2">receptor protein-tyrosine kinase</fullName>
        <ecNumber evidence="2">2.7.10.1</ecNumber>
    </recommendedName>
</protein>
<dbReference type="SUPFAM" id="SSF49899">
    <property type="entry name" value="Concanavalin A-like lectins/glucanases"/>
    <property type="match status" value="1"/>
</dbReference>
<sequence>MMRCYCINMLIWIIVVSCSNVFADLELGSVDFGYWPLDGSDDNISYTNASEFSIGRCSESKSLSFYKSISYVRAPCLNLTSGSLTFSIWIKLTTKDRVPTFYAEIRSTSHGPKGVFLSVVNRAFRLSVVFGREKNDLIELLKSTEEIKLNTWTHIAITFSKETDDLILYIDGKKQEYASLWQGIDYFINSGVPRCTMGNMPEPLANATYQLYGSMMDFYILNSALSDDGVDLLRGLPVISKYANKVKGYAVLVKWTPPIQGQCLVHAYSIYYRETSSSEWTSTKVTKNTTHYILQLICQKEYEIAVTAWSTNGETSLNDSKLWKVITVGAKPSPPVITNLEELNCRVNLTWKVNEDALCPLTEYTIHYRQMQAQGLKESTWNKIDITTASKASHQWSVQCDTEYEFTVSAWNMMGQSNLSATRQIKTQPYIGAGKTVGIILGSISAIVVIVMATLCYRRNSNRNRGRNTLKRKWSKSDITPLQHLEVWPEQVTLLEELGRGAFGKVHRAVLKESPGVEVFYNNIRGRRVQFKEGRTIAVKVLSALASEQDKEQFVEEIDLMKQIGFHANVLSMIGFWTRSEPFLLLLEYAPCGDLLNWLREKRKQVDIATFPQIQNMELLTCETAKTEKEQNSVGIASKSQQDEERYRDEVNKGKEDGKDIEDKEENDGIGNAEHRSHEEEDARNTKLTVEKIAFENFGHEIDERDNRSLESRPFLKMELDQNCERPIEVTVSQEATNDNVDDANDLIAKDMLCFAWQIARGMSYLSSRGFIHRDLAARNVLVGEDRHVKIADFGLMRHTGGDIYEVNKQKKLPVKWMAPEAIHDSIYTTQSDIWSYGILLWEMSTMGGTPYPGMNNKELRNLLKTGYRLERPDSCSEEIYSLMLDCWQEDPKRRPTFEQIVGSLEVMMMRDTPYFDFNQLDESHTYYNVVSSVSCDTEMRE</sequence>
<feature type="compositionally biased region" description="Basic and acidic residues" evidence="11">
    <location>
        <begin position="673"/>
        <end position="686"/>
    </location>
</feature>
<feature type="chain" id="PRO_5040819956" description="receptor protein-tyrosine kinase" evidence="12">
    <location>
        <begin position="19"/>
        <end position="942"/>
    </location>
</feature>
<feature type="region of interest" description="Disordered" evidence="11">
    <location>
        <begin position="630"/>
        <end position="686"/>
    </location>
</feature>
<dbReference type="SMART" id="SM00060">
    <property type="entry name" value="FN3"/>
    <property type="match status" value="2"/>
</dbReference>
<dbReference type="GO" id="GO:0007169">
    <property type="term" value="P:cell surface receptor protein tyrosine kinase signaling pathway"/>
    <property type="evidence" value="ECO:0007669"/>
    <property type="project" value="TreeGrafter"/>
</dbReference>
<feature type="compositionally biased region" description="Basic and acidic residues" evidence="11">
    <location>
        <begin position="641"/>
        <end position="662"/>
    </location>
</feature>
<dbReference type="Gene3D" id="2.60.40.10">
    <property type="entry name" value="Immunoglobulins"/>
    <property type="match status" value="2"/>
</dbReference>
<gene>
    <name evidence="15" type="ORF">OS493_014127</name>
</gene>
<evidence type="ECO:0000256" key="9">
    <source>
        <dbReference type="ARBA" id="ARBA00023170"/>
    </source>
</evidence>
<dbReference type="CDD" id="cd00063">
    <property type="entry name" value="FN3"/>
    <property type="match status" value="2"/>
</dbReference>
<dbReference type="PROSITE" id="PS50853">
    <property type="entry name" value="FN3"/>
    <property type="match status" value="2"/>
</dbReference>
<keyword evidence="4" id="KW-0812">Transmembrane</keyword>
<dbReference type="Pfam" id="PF07714">
    <property type="entry name" value="PK_Tyr_Ser-Thr"/>
    <property type="match status" value="1"/>
</dbReference>
<dbReference type="InterPro" id="IPR050122">
    <property type="entry name" value="RTK"/>
</dbReference>
<feature type="domain" description="Protein kinase" evidence="13">
    <location>
        <begin position="492"/>
        <end position="916"/>
    </location>
</feature>
<evidence type="ECO:0000256" key="5">
    <source>
        <dbReference type="ARBA" id="ARBA00022737"/>
    </source>
</evidence>
<keyword evidence="6" id="KW-0418">Kinase</keyword>
<dbReference type="InterPro" id="IPR001245">
    <property type="entry name" value="Ser-Thr/Tyr_kinase_cat_dom"/>
</dbReference>
<dbReference type="InterPro" id="IPR013783">
    <property type="entry name" value="Ig-like_fold"/>
</dbReference>
<dbReference type="Proteomes" id="UP001163046">
    <property type="component" value="Unassembled WGS sequence"/>
</dbReference>
<dbReference type="CDD" id="cd00192">
    <property type="entry name" value="PTKc"/>
    <property type="match status" value="1"/>
</dbReference>
<dbReference type="OrthoDB" id="5981654at2759"/>
<dbReference type="GO" id="GO:0004714">
    <property type="term" value="F:transmembrane receptor protein tyrosine kinase activity"/>
    <property type="evidence" value="ECO:0007669"/>
    <property type="project" value="UniProtKB-EC"/>
</dbReference>
<dbReference type="InterPro" id="IPR008266">
    <property type="entry name" value="Tyr_kinase_AS"/>
</dbReference>
<dbReference type="InterPro" id="IPR011009">
    <property type="entry name" value="Kinase-like_dom_sf"/>
</dbReference>
<dbReference type="GO" id="GO:0005524">
    <property type="term" value="F:ATP binding"/>
    <property type="evidence" value="ECO:0007669"/>
    <property type="project" value="InterPro"/>
</dbReference>
<feature type="signal peptide" evidence="12">
    <location>
        <begin position="1"/>
        <end position="18"/>
    </location>
</feature>
<dbReference type="Pfam" id="PF13385">
    <property type="entry name" value="Laminin_G_3"/>
    <property type="match status" value="1"/>
</dbReference>
<dbReference type="SUPFAM" id="SSF49265">
    <property type="entry name" value="Fibronectin type III"/>
    <property type="match status" value="1"/>
</dbReference>
<evidence type="ECO:0000256" key="4">
    <source>
        <dbReference type="ARBA" id="ARBA00022692"/>
    </source>
</evidence>
<evidence type="ECO:0000256" key="1">
    <source>
        <dbReference type="ARBA" id="ARBA00004167"/>
    </source>
</evidence>
<keyword evidence="9" id="KW-0675">Receptor</keyword>
<evidence type="ECO:0000259" key="14">
    <source>
        <dbReference type="PROSITE" id="PS50853"/>
    </source>
</evidence>
<dbReference type="AlphaFoldDB" id="A0A9X0CY05"/>
<keyword evidence="8" id="KW-0472">Membrane</keyword>
<dbReference type="PROSITE" id="PS50011">
    <property type="entry name" value="PROTEIN_KINASE_DOM"/>
    <property type="match status" value="1"/>
</dbReference>
<dbReference type="FunFam" id="1.10.510.10:FF:000462">
    <property type="entry name" value="Receptor tyrosine kinase"/>
    <property type="match status" value="1"/>
</dbReference>
<keyword evidence="3" id="KW-0808">Transferase</keyword>
<evidence type="ECO:0000256" key="6">
    <source>
        <dbReference type="ARBA" id="ARBA00022777"/>
    </source>
</evidence>
<comment type="subcellular location">
    <subcellularLocation>
        <location evidence="1">Membrane</location>
        <topology evidence="1">Single-pass membrane protein</topology>
    </subcellularLocation>
</comment>
<dbReference type="InterPro" id="IPR003961">
    <property type="entry name" value="FN3_dom"/>
</dbReference>
<dbReference type="InterPro" id="IPR020635">
    <property type="entry name" value="Tyr_kinase_cat_dom"/>
</dbReference>
<dbReference type="GO" id="GO:0005886">
    <property type="term" value="C:plasma membrane"/>
    <property type="evidence" value="ECO:0007669"/>
    <property type="project" value="TreeGrafter"/>
</dbReference>
<evidence type="ECO:0000256" key="10">
    <source>
        <dbReference type="ARBA" id="ARBA00023180"/>
    </source>
</evidence>
<evidence type="ECO:0000313" key="16">
    <source>
        <dbReference type="Proteomes" id="UP001163046"/>
    </source>
</evidence>
<dbReference type="Gene3D" id="1.10.510.10">
    <property type="entry name" value="Transferase(Phosphotransferase) domain 1"/>
    <property type="match status" value="1"/>
</dbReference>
<evidence type="ECO:0000313" key="15">
    <source>
        <dbReference type="EMBL" id="KAJ7379721.1"/>
    </source>
</evidence>
<dbReference type="InterPro" id="IPR013320">
    <property type="entry name" value="ConA-like_dom_sf"/>
</dbReference>
<keyword evidence="16" id="KW-1185">Reference proteome</keyword>
<keyword evidence="5" id="KW-0677">Repeat</keyword>
<reference evidence="15" key="1">
    <citation type="submission" date="2023-01" db="EMBL/GenBank/DDBJ databases">
        <title>Genome assembly of the deep-sea coral Lophelia pertusa.</title>
        <authorList>
            <person name="Herrera S."/>
            <person name="Cordes E."/>
        </authorList>
    </citation>
    <scope>NUCLEOTIDE SEQUENCE</scope>
    <source>
        <strain evidence="15">USNM1676648</strain>
        <tissue evidence="15">Polyp</tissue>
    </source>
</reference>
<proteinExistence type="predicted"/>
<evidence type="ECO:0000256" key="3">
    <source>
        <dbReference type="ARBA" id="ARBA00022679"/>
    </source>
</evidence>
<organism evidence="15 16">
    <name type="scientific">Desmophyllum pertusum</name>
    <dbReference type="NCBI Taxonomy" id="174260"/>
    <lineage>
        <taxon>Eukaryota</taxon>
        <taxon>Metazoa</taxon>
        <taxon>Cnidaria</taxon>
        <taxon>Anthozoa</taxon>
        <taxon>Hexacorallia</taxon>
        <taxon>Scleractinia</taxon>
        <taxon>Caryophylliina</taxon>
        <taxon>Caryophylliidae</taxon>
        <taxon>Desmophyllum</taxon>
    </lineage>
</organism>